<dbReference type="Gene3D" id="3.40.50.720">
    <property type="entry name" value="NAD(P)-binding Rossmann-like Domain"/>
    <property type="match status" value="1"/>
</dbReference>
<proteinExistence type="predicted"/>
<dbReference type="PANTHER" id="PTHR43976:SF6">
    <property type="entry name" value="OXIDOREDUCTASE, PUTATIVE (AFU_ORTHOLOGUE AFUA_1G13950)-RELATED"/>
    <property type="match status" value="1"/>
</dbReference>
<sequence>MSLSWGEKKLTWLITGASSGFGLALTRLALEGGHRVIATSRNPSSYPDIEKEISSKGGELVALDINAPDSADVIYKLQEQGVEVDILVNCAGSAILGPAESFNEDEVRALAETAYFGPYRLIRAVVPGMRTRRRGMIVNVSTGSAVDGRESMAVYGASKAAMDKATNTTEALMHVMGKELALFDIRTLTIHLGAFDTPFASNSVRTTSKPLPSDYNGTIVDKVVGSVKQKFTPDGDHKKATQVMYEMIVGEGYGKGKESERVMLLGRDMWASQQAAADKVLHKMNTFEAICNNVYLDK</sequence>
<dbReference type="PRINTS" id="PR00081">
    <property type="entry name" value="GDHRDH"/>
</dbReference>
<dbReference type="PANTHER" id="PTHR43976">
    <property type="entry name" value="SHORT CHAIN DEHYDROGENASE"/>
    <property type="match status" value="1"/>
</dbReference>
<dbReference type="AlphaFoldDB" id="A0AA35PZG8"/>
<dbReference type="Pfam" id="PF00106">
    <property type="entry name" value="adh_short"/>
    <property type="match status" value="1"/>
</dbReference>
<comment type="caution">
    <text evidence="1">The sequence shown here is derived from an EMBL/GenBank/DDBJ whole genome shotgun (WGS) entry which is preliminary data.</text>
</comment>
<keyword evidence="2" id="KW-1185">Reference proteome</keyword>
<accession>A0AA35PZG8</accession>
<gene>
    <name evidence="1" type="ORF">CCHLO57077_00018147</name>
</gene>
<dbReference type="EMBL" id="CABFNP030000670">
    <property type="protein sequence ID" value="CAI6077289.1"/>
    <property type="molecule type" value="Genomic_DNA"/>
</dbReference>
<evidence type="ECO:0000313" key="2">
    <source>
        <dbReference type="Proteomes" id="UP001160390"/>
    </source>
</evidence>
<dbReference type="SUPFAM" id="SSF51735">
    <property type="entry name" value="NAD(P)-binding Rossmann-fold domains"/>
    <property type="match status" value="1"/>
</dbReference>
<protein>
    <submittedName>
        <fullName evidence="1">Uncharacterized protein</fullName>
    </submittedName>
</protein>
<reference evidence="1" key="1">
    <citation type="submission" date="2023-01" db="EMBL/GenBank/DDBJ databases">
        <authorList>
            <person name="Piombo E."/>
        </authorList>
    </citation>
    <scope>NUCLEOTIDE SEQUENCE</scope>
</reference>
<evidence type="ECO:0000313" key="1">
    <source>
        <dbReference type="EMBL" id="CAI6077289.1"/>
    </source>
</evidence>
<dbReference type="Proteomes" id="UP001160390">
    <property type="component" value="Unassembled WGS sequence"/>
</dbReference>
<dbReference type="InterPro" id="IPR036291">
    <property type="entry name" value="NAD(P)-bd_dom_sf"/>
</dbReference>
<organism evidence="1 2">
    <name type="scientific">Clonostachys chloroleuca</name>
    <dbReference type="NCBI Taxonomy" id="1926264"/>
    <lineage>
        <taxon>Eukaryota</taxon>
        <taxon>Fungi</taxon>
        <taxon>Dikarya</taxon>
        <taxon>Ascomycota</taxon>
        <taxon>Pezizomycotina</taxon>
        <taxon>Sordariomycetes</taxon>
        <taxon>Hypocreomycetidae</taxon>
        <taxon>Hypocreales</taxon>
        <taxon>Bionectriaceae</taxon>
        <taxon>Clonostachys</taxon>
    </lineage>
</organism>
<dbReference type="InterPro" id="IPR002347">
    <property type="entry name" value="SDR_fam"/>
</dbReference>
<dbReference type="InterPro" id="IPR051911">
    <property type="entry name" value="SDR_oxidoreductase"/>
</dbReference>
<name>A0AA35PZG8_9HYPO</name>